<dbReference type="PANTHER" id="PTHR10894:SF1">
    <property type="entry name" value="NUCLEOLAR PROTEIN 58"/>
    <property type="match status" value="1"/>
</dbReference>
<dbReference type="FunFam" id="1.10.287.4070:FF:000001">
    <property type="entry name" value="Probable Nucleolar protein 58"/>
    <property type="match status" value="1"/>
</dbReference>
<dbReference type="SUPFAM" id="SSF89124">
    <property type="entry name" value="Nop domain"/>
    <property type="match status" value="1"/>
</dbReference>
<keyword evidence="3" id="KW-0690">Ribosome biogenesis</keyword>
<accession>A0AAV6VDA9</accession>
<evidence type="ECO:0000313" key="6">
    <source>
        <dbReference type="EMBL" id="KAG8194682.1"/>
    </source>
</evidence>
<dbReference type="InterPro" id="IPR012976">
    <property type="entry name" value="NOSIC"/>
</dbReference>
<dbReference type="GO" id="GO:0031428">
    <property type="term" value="C:box C/D methylation guide snoRNP complex"/>
    <property type="evidence" value="ECO:0007669"/>
    <property type="project" value="InterPro"/>
</dbReference>
<dbReference type="Pfam" id="PF01798">
    <property type="entry name" value="Nop"/>
    <property type="match status" value="1"/>
</dbReference>
<evidence type="ECO:0000256" key="3">
    <source>
        <dbReference type="ARBA" id="ARBA00022517"/>
    </source>
</evidence>
<gene>
    <name evidence="6" type="ORF">JTE90_027997</name>
</gene>
<keyword evidence="4" id="KW-0539">Nucleus</keyword>
<evidence type="ECO:0000256" key="2">
    <source>
        <dbReference type="ARBA" id="ARBA00009211"/>
    </source>
</evidence>
<dbReference type="SMART" id="SM00931">
    <property type="entry name" value="NOSIC"/>
    <property type="match status" value="1"/>
</dbReference>
<evidence type="ECO:0000256" key="1">
    <source>
        <dbReference type="ARBA" id="ARBA00004604"/>
    </source>
</evidence>
<evidence type="ECO:0000256" key="4">
    <source>
        <dbReference type="ARBA" id="ARBA00023242"/>
    </source>
</evidence>
<dbReference type="FunFam" id="1.10.246.90:FF:000005">
    <property type="entry name" value="Nucleolar protein 5, putative"/>
    <property type="match status" value="1"/>
</dbReference>
<evidence type="ECO:0000259" key="5">
    <source>
        <dbReference type="PROSITE" id="PS51358"/>
    </source>
</evidence>
<dbReference type="InterPro" id="IPR042239">
    <property type="entry name" value="Nop_C"/>
</dbReference>
<dbReference type="EMBL" id="JAFNEN010000100">
    <property type="protein sequence ID" value="KAG8194682.1"/>
    <property type="molecule type" value="Genomic_DNA"/>
</dbReference>
<comment type="caution">
    <text evidence="6">The sequence shown here is derived from an EMBL/GenBank/DDBJ whole genome shotgun (WGS) entry which is preliminary data.</text>
</comment>
<comment type="similarity">
    <text evidence="2">Belongs to the NOP5/NOP56 family.</text>
</comment>
<dbReference type="Pfam" id="PF08156">
    <property type="entry name" value="NOP5NT"/>
    <property type="match status" value="1"/>
</dbReference>
<sequence length="456" mass="50916">MLVLFETSGGFAIFKLLKEKKLAKSENLYKEFKSPDKASKLIALRDFIKFDDMEDALASASATIKGKMSKKLKKILKQISVEEAQEELAVSDAKLGSCITSKLNINCVSNSAIQELMRCIRMNLDSLLEGLPQKELAAMSLGVAHGLSRYKFKFSPDKIDKMVIEAVSALDDLDKELNNYVMRCKEWYGWHFPELTKLIADNNLYIKIVLAMGFRENAATTDFSGILTEEDEQKVKEMAEISMGTEILEEDLTNIKNMCEEVQHMQECRAGLYEYLKNRMAAVAPNVACLVGEMVGARLIAHAGSLINLAKHPASTVQILGAEKALFRALKARHDTPKYGLIYHAQLIGQSNTSLRGKVSRMLAAKTSLAARVDAFGEEDIDVGTEHRAKLERNLKMLEEGKTFRVSGTGKGRAKFEKYENKSKVIQYKAADDSTLVKKEKGSKRKFEAEEESARS</sequence>
<dbReference type="GO" id="GO:0032040">
    <property type="term" value="C:small-subunit processome"/>
    <property type="evidence" value="ECO:0007669"/>
    <property type="project" value="InterPro"/>
</dbReference>
<name>A0AAV6VDA9_9ARAC</name>
<dbReference type="AlphaFoldDB" id="A0AAV6VDA9"/>
<dbReference type="InterPro" id="IPR012974">
    <property type="entry name" value="NOP58/56_N"/>
</dbReference>
<reference evidence="6 7" key="1">
    <citation type="journal article" date="2022" name="Nat. Ecol. Evol.">
        <title>A masculinizing supergene underlies an exaggerated male reproductive morph in a spider.</title>
        <authorList>
            <person name="Hendrickx F."/>
            <person name="De Corte Z."/>
            <person name="Sonet G."/>
            <person name="Van Belleghem S.M."/>
            <person name="Kostlbacher S."/>
            <person name="Vangestel C."/>
        </authorList>
    </citation>
    <scope>NUCLEOTIDE SEQUENCE [LARGE SCALE GENOMIC DNA]</scope>
    <source>
        <strain evidence="6">W744_W776</strain>
    </source>
</reference>
<proteinExistence type="inferred from homology"/>
<dbReference type="PROSITE" id="PS51358">
    <property type="entry name" value="NOP"/>
    <property type="match status" value="1"/>
</dbReference>
<evidence type="ECO:0000313" key="7">
    <source>
        <dbReference type="Proteomes" id="UP000827092"/>
    </source>
</evidence>
<dbReference type="PANTHER" id="PTHR10894">
    <property type="entry name" value="NUCLEOLAR PROTEIN 5 NUCLEOLAR PROTEIN NOP5 NOP58"/>
    <property type="match status" value="1"/>
</dbReference>
<dbReference type="Gene3D" id="1.10.287.4070">
    <property type="match status" value="1"/>
</dbReference>
<dbReference type="InterPro" id="IPR002687">
    <property type="entry name" value="Nop_dom"/>
</dbReference>
<organism evidence="6 7">
    <name type="scientific">Oedothorax gibbosus</name>
    <dbReference type="NCBI Taxonomy" id="931172"/>
    <lineage>
        <taxon>Eukaryota</taxon>
        <taxon>Metazoa</taxon>
        <taxon>Ecdysozoa</taxon>
        <taxon>Arthropoda</taxon>
        <taxon>Chelicerata</taxon>
        <taxon>Arachnida</taxon>
        <taxon>Araneae</taxon>
        <taxon>Araneomorphae</taxon>
        <taxon>Entelegynae</taxon>
        <taxon>Araneoidea</taxon>
        <taxon>Linyphiidae</taxon>
        <taxon>Erigoninae</taxon>
        <taxon>Oedothorax</taxon>
    </lineage>
</organism>
<dbReference type="GO" id="GO:0042254">
    <property type="term" value="P:ribosome biogenesis"/>
    <property type="evidence" value="ECO:0007669"/>
    <property type="project" value="UniProtKB-KW"/>
</dbReference>
<dbReference type="GO" id="GO:0030515">
    <property type="term" value="F:snoRNA binding"/>
    <property type="evidence" value="ECO:0007669"/>
    <property type="project" value="InterPro"/>
</dbReference>
<dbReference type="Proteomes" id="UP000827092">
    <property type="component" value="Unassembled WGS sequence"/>
</dbReference>
<dbReference type="InterPro" id="IPR045056">
    <property type="entry name" value="Nop56/Nop58"/>
</dbReference>
<dbReference type="InterPro" id="IPR036070">
    <property type="entry name" value="Nop_dom_sf"/>
</dbReference>
<dbReference type="Gene3D" id="1.10.246.90">
    <property type="entry name" value="Nop domain"/>
    <property type="match status" value="1"/>
</dbReference>
<feature type="domain" description="Nop" evidence="5">
    <location>
        <begin position="283"/>
        <end position="400"/>
    </location>
</feature>
<comment type="subcellular location">
    <subcellularLocation>
        <location evidence="1">Nucleus</location>
        <location evidence="1">Nucleolus</location>
    </subcellularLocation>
</comment>
<protein>
    <recommendedName>
        <fullName evidence="5">Nop domain-containing protein</fullName>
    </recommendedName>
</protein>
<keyword evidence="7" id="KW-1185">Reference proteome</keyword>